<evidence type="ECO:0000313" key="7">
    <source>
        <dbReference type="Proteomes" id="UP000095751"/>
    </source>
</evidence>
<evidence type="ECO:0000256" key="4">
    <source>
        <dbReference type="ARBA" id="ARBA00030643"/>
    </source>
</evidence>
<dbReference type="AlphaFoldDB" id="A0A1E7F9S6"/>
<keyword evidence="3" id="KW-0560">Oxidoreductase</keyword>
<feature type="non-terminal residue" evidence="6">
    <location>
        <position position="1"/>
    </location>
</feature>
<gene>
    <name evidence="6" type="ORF">FRACYDRAFT_144245</name>
</gene>
<protein>
    <recommendedName>
        <fullName evidence="2">peptide-methionine (S)-S-oxide reductase</fullName>
        <ecNumber evidence="2">1.8.4.11</ecNumber>
    </recommendedName>
    <alternativeName>
        <fullName evidence="4">Peptide-methionine (S)-S-oxide reductase</fullName>
    </alternativeName>
</protein>
<dbReference type="KEGG" id="fcy:FRACYDRAFT_144245"/>
<comment type="similarity">
    <text evidence="1">Belongs to the MsrA Met sulfoxide reductase family.</text>
</comment>
<dbReference type="GO" id="GO:0008113">
    <property type="term" value="F:peptide-methionine (S)-S-oxide reductase activity"/>
    <property type="evidence" value="ECO:0007669"/>
    <property type="project" value="UniProtKB-EC"/>
</dbReference>
<evidence type="ECO:0000313" key="6">
    <source>
        <dbReference type="EMBL" id="OEU14593.1"/>
    </source>
</evidence>
<dbReference type="InterPro" id="IPR036509">
    <property type="entry name" value="Met_Sox_Rdtase_MsrA_sf"/>
</dbReference>
<evidence type="ECO:0000256" key="1">
    <source>
        <dbReference type="ARBA" id="ARBA00005591"/>
    </source>
</evidence>
<dbReference type="OrthoDB" id="77405at2759"/>
<evidence type="ECO:0000256" key="2">
    <source>
        <dbReference type="ARBA" id="ARBA00012502"/>
    </source>
</evidence>
<feature type="non-terminal residue" evidence="6">
    <location>
        <position position="154"/>
    </location>
</feature>
<feature type="domain" description="Peptide methionine sulphoxide reductase MsrA" evidence="5">
    <location>
        <begin position="1"/>
        <end position="152"/>
    </location>
</feature>
<dbReference type="Proteomes" id="UP000095751">
    <property type="component" value="Unassembled WGS sequence"/>
</dbReference>
<evidence type="ECO:0000256" key="3">
    <source>
        <dbReference type="ARBA" id="ARBA00023002"/>
    </source>
</evidence>
<dbReference type="EC" id="1.8.4.11" evidence="2"/>
<proteinExistence type="inferred from homology"/>
<accession>A0A1E7F9S6</accession>
<dbReference type="SUPFAM" id="SSF55068">
    <property type="entry name" value="Peptide methionine sulfoxide reductase"/>
    <property type="match status" value="1"/>
</dbReference>
<dbReference type="InParanoid" id="A0A1E7F9S6"/>
<keyword evidence="7" id="KW-1185">Reference proteome</keyword>
<reference evidence="6 7" key="1">
    <citation type="submission" date="2016-09" db="EMBL/GenBank/DDBJ databases">
        <title>Extensive genetic diversity and differential bi-allelic expression allows diatom success in the polar Southern Ocean.</title>
        <authorList>
            <consortium name="DOE Joint Genome Institute"/>
            <person name="Mock T."/>
            <person name="Otillar R.P."/>
            <person name="Strauss J."/>
            <person name="Dupont C."/>
            <person name="Frickenhaus S."/>
            <person name="Maumus F."/>
            <person name="Mcmullan M."/>
            <person name="Sanges R."/>
            <person name="Schmutz J."/>
            <person name="Toseland A."/>
            <person name="Valas R."/>
            <person name="Veluchamy A."/>
            <person name="Ward B.J."/>
            <person name="Allen A."/>
            <person name="Barry K."/>
            <person name="Falciatore A."/>
            <person name="Ferrante M."/>
            <person name="Fortunato A.E."/>
            <person name="Gloeckner G."/>
            <person name="Gruber A."/>
            <person name="Hipkin R."/>
            <person name="Janech M."/>
            <person name="Kroth P."/>
            <person name="Leese F."/>
            <person name="Lindquist E."/>
            <person name="Lyon B.R."/>
            <person name="Martin J."/>
            <person name="Mayer C."/>
            <person name="Parker M."/>
            <person name="Quesneville H."/>
            <person name="Raymond J."/>
            <person name="Uhlig C."/>
            <person name="Valentin K.U."/>
            <person name="Worden A.Z."/>
            <person name="Armbrust E.V."/>
            <person name="Bowler C."/>
            <person name="Green B."/>
            <person name="Moulton V."/>
            <person name="Van Oosterhout C."/>
            <person name="Grigoriev I."/>
        </authorList>
    </citation>
    <scope>NUCLEOTIDE SEQUENCE [LARGE SCALE GENOMIC DNA]</scope>
    <source>
        <strain evidence="6 7">CCMP1102</strain>
    </source>
</reference>
<name>A0A1E7F9S6_9STRA</name>
<dbReference type="InterPro" id="IPR002569">
    <property type="entry name" value="Met_Sox_Rdtase_MsrA_dom"/>
</dbReference>
<organism evidence="6 7">
    <name type="scientific">Fragilariopsis cylindrus CCMP1102</name>
    <dbReference type="NCBI Taxonomy" id="635003"/>
    <lineage>
        <taxon>Eukaryota</taxon>
        <taxon>Sar</taxon>
        <taxon>Stramenopiles</taxon>
        <taxon>Ochrophyta</taxon>
        <taxon>Bacillariophyta</taxon>
        <taxon>Bacillariophyceae</taxon>
        <taxon>Bacillariophycidae</taxon>
        <taxon>Bacillariales</taxon>
        <taxon>Bacillariaceae</taxon>
        <taxon>Fragilariopsis</taxon>
    </lineage>
</organism>
<dbReference type="EMBL" id="KV784360">
    <property type="protein sequence ID" value="OEU14593.1"/>
    <property type="molecule type" value="Genomic_DNA"/>
</dbReference>
<dbReference type="PANTHER" id="PTHR43774">
    <property type="entry name" value="PEPTIDE METHIONINE SULFOXIDE REDUCTASE"/>
    <property type="match status" value="1"/>
</dbReference>
<dbReference type="PANTHER" id="PTHR43774:SF1">
    <property type="entry name" value="PEPTIDE METHIONINE SULFOXIDE REDUCTASE MSRA 2"/>
    <property type="match status" value="1"/>
</dbReference>
<dbReference type="Gene3D" id="3.30.1060.10">
    <property type="entry name" value="Peptide methionine sulphoxide reductase MsrA"/>
    <property type="match status" value="1"/>
</dbReference>
<dbReference type="Pfam" id="PF01625">
    <property type="entry name" value="PMSR"/>
    <property type="match status" value="1"/>
</dbReference>
<sequence length="154" mass="18008">ASFGMGCFWEPAESMLKVDGIIDTVSGYTGNKRFDDDKKKTVPSYENVCYGQDWVEGVQVTYDDSVISYGELLNVFFDKQKPAPQSRQYSSIIFPYDEEQYDVASTWSEQNKEINYQRESDGFKAEWTSIEYPRTKFYAAEGYHQGYWQKQRPR</sequence>
<evidence type="ECO:0000259" key="5">
    <source>
        <dbReference type="Pfam" id="PF01625"/>
    </source>
</evidence>